<keyword evidence="1" id="KW-0732">Signal</keyword>
<name>A0A5B7FMQ2_PORTR</name>
<evidence type="ECO:0000313" key="2">
    <source>
        <dbReference type="EMBL" id="MPC48771.1"/>
    </source>
</evidence>
<evidence type="ECO:0000313" key="3">
    <source>
        <dbReference type="Proteomes" id="UP000324222"/>
    </source>
</evidence>
<dbReference type="Proteomes" id="UP000324222">
    <property type="component" value="Unassembled WGS sequence"/>
</dbReference>
<accession>A0A5B7FMQ2</accession>
<proteinExistence type="predicted"/>
<evidence type="ECO:0000256" key="1">
    <source>
        <dbReference type="SAM" id="SignalP"/>
    </source>
</evidence>
<dbReference type="EMBL" id="VSRR010008456">
    <property type="protein sequence ID" value="MPC48771.1"/>
    <property type="molecule type" value="Genomic_DNA"/>
</dbReference>
<comment type="caution">
    <text evidence="2">The sequence shown here is derived from an EMBL/GenBank/DDBJ whole genome shotgun (WGS) entry which is preliminary data.</text>
</comment>
<gene>
    <name evidence="2" type="ORF">E2C01_042554</name>
</gene>
<sequence>MGLLYFLMLINNAMMDTSTQWKYSYVDNTTLDTTGLQATSISSLTVSAHGPLTTKSPLTQQGYNDA</sequence>
<feature type="signal peptide" evidence="1">
    <location>
        <begin position="1"/>
        <end position="15"/>
    </location>
</feature>
<dbReference type="AlphaFoldDB" id="A0A5B7FMQ2"/>
<feature type="chain" id="PRO_5023148165" evidence="1">
    <location>
        <begin position="16"/>
        <end position="66"/>
    </location>
</feature>
<organism evidence="2 3">
    <name type="scientific">Portunus trituberculatus</name>
    <name type="common">Swimming crab</name>
    <name type="synonym">Neptunus trituberculatus</name>
    <dbReference type="NCBI Taxonomy" id="210409"/>
    <lineage>
        <taxon>Eukaryota</taxon>
        <taxon>Metazoa</taxon>
        <taxon>Ecdysozoa</taxon>
        <taxon>Arthropoda</taxon>
        <taxon>Crustacea</taxon>
        <taxon>Multicrustacea</taxon>
        <taxon>Malacostraca</taxon>
        <taxon>Eumalacostraca</taxon>
        <taxon>Eucarida</taxon>
        <taxon>Decapoda</taxon>
        <taxon>Pleocyemata</taxon>
        <taxon>Brachyura</taxon>
        <taxon>Eubrachyura</taxon>
        <taxon>Portunoidea</taxon>
        <taxon>Portunidae</taxon>
        <taxon>Portuninae</taxon>
        <taxon>Portunus</taxon>
    </lineage>
</organism>
<reference evidence="2 3" key="1">
    <citation type="submission" date="2019-05" db="EMBL/GenBank/DDBJ databases">
        <title>Another draft genome of Portunus trituberculatus and its Hox gene families provides insights of decapod evolution.</title>
        <authorList>
            <person name="Jeong J.-H."/>
            <person name="Song I."/>
            <person name="Kim S."/>
            <person name="Choi T."/>
            <person name="Kim D."/>
            <person name="Ryu S."/>
            <person name="Kim W."/>
        </authorList>
    </citation>
    <scope>NUCLEOTIDE SEQUENCE [LARGE SCALE GENOMIC DNA]</scope>
    <source>
        <tissue evidence="2">Muscle</tissue>
    </source>
</reference>
<protein>
    <submittedName>
        <fullName evidence="2">Uncharacterized protein</fullName>
    </submittedName>
</protein>
<keyword evidence="3" id="KW-1185">Reference proteome</keyword>